<dbReference type="EnsemblPlants" id="OPUNC01G14270.1">
    <property type="protein sequence ID" value="OPUNC01G14270.1"/>
    <property type="gene ID" value="OPUNC01G14270"/>
</dbReference>
<keyword evidence="3" id="KW-1185">Reference proteome</keyword>
<protein>
    <submittedName>
        <fullName evidence="2">Uncharacterized protein</fullName>
    </submittedName>
</protein>
<dbReference type="Proteomes" id="UP000026962">
    <property type="component" value="Chromosome 1"/>
</dbReference>
<feature type="compositionally biased region" description="Polar residues" evidence="1">
    <location>
        <begin position="59"/>
        <end position="70"/>
    </location>
</feature>
<reference evidence="2" key="2">
    <citation type="submission" date="2018-05" db="EMBL/GenBank/DDBJ databases">
        <title>OpunRS2 (Oryza punctata Reference Sequence Version 2).</title>
        <authorList>
            <person name="Zhang J."/>
            <person name="Kudrna D."/>
            <person name="Lee S."/>
            <person name="Talag J."/>
            <person name="Welchert J."/>
            <person name="Wing R.A."/>
        </authorList>
    </citation>
    <scope>NUCLEOTIDE SEQUENCE [LARGE SCALE GENOMIC DNA]</scope>
</reference>
<evidence type="ECO:0000256" key="1">
    <source>
        <dbReference type="SAM" id="MobiDB-lite"/>
    </source>
</evidence>
<evidence type="ECO:0000313" key="2">
    <source>
        <dbReference type="EnsemblPlants" id="OPUNC01G14270.1"/>
    </source>
</evidence>
<name>A0A0E0JI59_ORYPU</name>
<feature type="compositionally biased region" description="Basic and acidic residues" evidence="1">
    <location>
        <begin position="44"/>
        <end position="58"/>
    </location>
</feature>
<dbReference type="HOGENOM" id="CLU_1838376_0_0_1"/>
<dbReference type="Gramene" id="OPUNC01G14270.1">
    <property type="protein sequence ID" value="OPUNC01G14270.1"/>
    <property type="gene ID" value="OPUNC01G14270"/>
</dbReference>
<reference evidence="2" key="1">
    <citation type="submission" date="2015-04" db="UniProtKB">
        <authorList>
            <consortium name="EnsemblPlants"/>
        </authorList>
    </citation>
    <scope>IDENTIFICATION</scope>
</reference>
<organism evidence="2">
    <name type="scientific">Oryza punctata</name>
    <name type="common">Red rice</name>
    <dbReference type="NCBI Taxonomy" id="4537"/>
    <lineage>
        <taxon>Eukaryota</taxon>
        <taxon>Viridiplantae</taxon>
        <taxon>Streptophyta</taxon>
        <taxon>Embryophyta</taxon>
        <taxon>Tracheophyta</taxon>
        <taxon>Spermatophyta</taxon>
        <taxon>Magnoliopsida</taxon>
        <taxon>Liliopsida</taxon>
        <taxon>Poales</taxon>
        <taxon>Poaceae</taxon>
        <taxon>BOP clade</taxon>
        <taxon>Oryzoideae</taxon>
        <taxon>Oryzeae</taxon>
        <taxon>Oryzinae</taxon>
        <taxon>Oryza</taxon>
    </lineage>
</organism>
<accession>A0A0E0JI59</accession>
<proteinExistence type="predicted"/>
<sequence length="140" mass="15733">MAHRRRFSPTHPTPLPVAVECARPPLAPIPRSTVVGAWRRRRRAGFERTESRARHERGTGQQRLASTPSVQPLPGGSQRPAPTPSALPLPGTLLPLRSPNLVAARSTTKPLVDKINCEDKHYYYMRAWTRQPLYCILLEN</sequence>
<evidence type="ECO:0000313" key="3">
    <source>
        <dbReference type="Proteomes" id="UP000026962"/>
    </source>
</evidence>
<dbReference type="AlphaFoldDB" id="A0A0E0JI59"/>
<feature type="region of interest" description="Disordered" evidence="1">
    <location>
        <begin position="29"/>
        <end position="93"/>
    </location>
</feature>